<name>A0A662ZHA2_9GAMM</name>
<evidence type="ECO:0000256" key="1">
    <source>
        <dbReference type="ARBA" id="ARBA00022729"/>
    </source>
</evidence>
<dbReference type="InterPro" id="IPR011250">
    <property type="entry name" value="OMP/PagP_B-barrel"/>
</dbReference>
<dbReference type="InterPro" id="IPR027385">
    <property type="entry name" value="Beta-barrel_OMP"/>
</dbReference>
<evidence type="ECO:0000313" key="5">
    <source>
        <dbReference type="Proteomes" id="UP000243745"/>
    </source>
</evidence>
<keyword evidence="5" id="KW-1185">Reference proteome</keyword>
<feature type="chain" id="PRO_5024928197" evidence="2">
    <location>
        <begin position="24"/>
        <end position="226"/>
    </location>
</feature>
<evidence type="ECO:0000256" key="2">
    <source>
        <dbReference type="SAM" id="SignalP"/>
    </source>
</evidence>
<dbReference type="AlphaFoldDB" id="A0A662ZHA2"/>
<proteinExistence type="predicted"/>
<dbReference type="SUPFAM" id="SSF56925">
    <property type="entry name" value="OMPA-like"/>
    <property type="match status" value="1"/>
</dbReference>
<feature type="domain" description="Outer membrane protein beta-barrel" evidence="3">
    <location>
        <begin position="12"/>
        <end position="226"/>
    </location>
</feature>
<dbReference type="Proteomes" id="UP000243745">
    <property type="component" value="Unassembled WGS sequence"/>
</dbReference>
<dbReference type="Pfam" id="PF13505">
    <property type="entry name" value="OMP_b-brl"/>
    <property type="match status" value="1"/>
</dbReference>
<accession>A0A662ZHA2</accession>
<feature type="signal peptide" evidence="2">
    <location>
        <begin position="1"/>
        <end position="23"/>
    </location>
</feature>
<dbReference type="RefSeq" id="WP_093142011.1">
    <property type="nucleotide sequence ID" value="NZ_FOXF01000019.1"/>
</dbReference>
<dbReference type="OrthoDB" id="7067055at2"/>
<dbReference type="EMBL" id="FOXF01000019">
    <property type="protein sequence ID" value="SFP38594.1"/>
    <property type="molecule type" value="Genomic_DNA"/>
</dbReference>
<dbReference type="Gene3D" id="2.40.160.20">
    <property type="match status" value="1"/>
</dbReference>
<sequence length="226" mass="25135">MKNMLLKVVPCAVLLAAGASAYAADDYQDDTSARGFRIRPYIGGTAGVAFTNLDYTHDDHHHHDNHDHNVDDGASFIVNPHVGLDFEHSSGMGFKVEAEGFFLNNDDYSMDVWGDDHTVYRDTMTVKSSGMFVNVIGNYHINSVVVPYVGTGLGFARNRSSISGFTEHNTELAINVKAGTELMLNDHFGFDVGLRYADYGEVSKDYFYEKLQLDSFDLYAGFNLKF</sequence>
<gene>
    <name evidence="4" type="ORF">SAMN02910344_01252</name>
</gene>
<evidence type="ECO:0000259" key="3">
    <source>
        <dbReference type="Pfam" id="PF13505"/>
    </source>
</evidence>
<organism evidence="4 5">
    <name type="scientific">Ruminobacter amylophilus</name>
    <dbReference type="NCBI Taxonomy" id="867"/>
    <lineage>
        <taxon>Bacteria</taxon>
        <taxon>Pseudomonadati</taxon>
        <taxon>Pseudomonadota</taxon>
        <taxon>Gammaproteobacteria</taxon>
        <taxon>Aeromonadales</taxon>
        <taxon>Succinivibrionaceae</taxon>
        <taxon>Ruminobacter</taxon>
    </lineage>
</organism>
<reference evidence="4 5" key="1">
    <citation type="submission" date="2016-10" db="EMBL/GenBank/DDBJ databases">
        <authorList>
            <person name="Varghese N."/>
            <person name="Submissions S."/>
        </authorList>
    </citation>
    <scope>NUCLEOTIDE SEQUENCE [LARGE SCALE GENOMIC DNA]</scope>
    <source>
        <strain evidence="4 5">DSM 1361</strain>
    </source>
</reference>
<evidence type="ECO:0000313" key="4">
    <source>
        <dbReference type="EMBL" id="SFP38594.1"/>
    </source>
</evidence>
<protein>
    <submittedName>
        <fullName evidence="4">Opacity protein</fullName>
    </submittedName>
</protein>
<keyword evidence="1 2" id="KW-0732">Signal</keyword>